<accession>A0AC58SMV3</accession>
<reference evidence="1" key="1">
    <citation type="journal article" date="2014" name="Nat. Commun.">
        <title>The tobacco genome sequence and its comparison with those of tomato and potato.</title>
        <authorList>
            <person name="Sierro N."/>
            <person name="Battey J.N."/>
            <person name="Ouadi S."/>
            <person name="Bakaher N."/>
            <person name="Bovet L."/>
            <person name="Willig A."/>
            <person name="Goepfert S."/>
            <person name="Peitsch M.C."/>
            <person name="Ivanov N.V."/>
        </authorList>
    </citation>
    <scope>NUCLEOTIDE SEQUENCE [LARGE SCALE GENOMIC DNA]</scope>
</reference>
<evidence type="ECO:0000313" key="1">
    <source>
        <dbReference type="Proteomes" id="UP000790787"/>
    </source>
</evidence>
<keyword evidence="1" id="KW-1185">Reference proteome</keyword>
<proteinExistence type="predicted"/>
<dbReference type="Proteomes" id="UP000790787">
    <property type="component" value="Chromosome 14"/>
</dbReference>
<name>A0AC58SMV3_TOBAC</name>
<reference evidence="2" key="2">
    <citation type="submission" date="2025-08" db="UniProtKB">
        <authorList>
            <consortium name="RefSeq"/>
        </authorList>
    </citation>
    <scope>IDENTIFICATION</scope>
    <source>
        <tissue evidence="2">Leaf</tissue>
    </source>
</reference>
<sequence>MQNSNVDRKVQDVAFMESGKVLFIVSPMIGMMIFGKKEKLSPQYIDPFEVLERFGEVAHKLALPPTLSRVHIVFHVSKLRKYYEDPPHVLDFSSMQFDKDFTYDEKPVAILDRF</sequence>
<protein>
    <submittedName>
        <fullName evidence="2">Uncharacterized protein LOC142168995</fullName>
    </submittedName>
</protein>
<dbReference type="RefSeq" id="XP_075086287.1">
    <property type="nucleotide sequence ID" value="XM_075230186.1"/>
</dbReference>
<organism evidence="1 2">
    <name type="scientific">Nicotiana tabacum</name>
    <name type="common">Common tobacco</name>
    <dbReference type="NCBI Taxonomy" id="4097"/>
    <lineage>
        <taxon>Eukaryota</taxon>
        <taxon>Viridiplantae</taxon>
        <taxon>Streptophyta</taxon>
        <taxon>Embryophyta</taxon>
        <taxon>Tracheophyta</taxon>
        <taxon>Spermatophyta</taxon>
        <taxon>Magnoliopsida</taxon>
        <taxon>eudicotyledons</taxon>
        <taxon>Gunneridae</taxon>
        <taxon>Pentapetalae</taxon>
        <taxon>asterids</taxon>
        <taxon>lamiids</taxon>
        <taxon>Solanales</taxon>
        <taxon>Solanaceae</taxon>
        <taxon>Nicotianoideae</taxon>
        <taxon>Nicotianeae</taxon>
        <taxon>Nicotiana</taxon>
    </lineage>
</organism>
<evidence type="ECO:0000313" key="2">
    <source>
        <dbReference type="RefSeq" id="XP_075086287.1"/>
    </source>
</evidence>
<gene>
    <name evidence="2" type="primary">LOC142168995</name>
</gene>